<accession>A0A5D2HF92</accession>
<dbReference type="EMBL" id="CM017689">
    <property type="protein sequence ID" value="TYH28290.1"/>
    <property type="molecule type" value="Genomic_DNA"/>
</dbReference>
<sequence length="54" mass="6351">MSANGFSFITTIDFQGCTVGRQRKKREGELFFFWYPNVRRGEAKSWRGKPLLHV</sequence>
<name>A0A5D2HF92_GOSDA</name>
<proteinExistence type="predicted"/>
<protein>
    <submittedName>
        <fullName evidence="1">Uncharacterized protein</fullName>
    </submittedName>
</protein>
<evidence type="ECO:0000313" key="2">
    <source>
        <dbReference type="Proteomes" id="UP000323506"/>
    </source>
</evidence>
<evidence type="ECO:0000313" key="1">
    <source>
        <dbReference type="EMBL" id="TYH28289.1"/>
    </source>
</evidence>
<dbReference type="EMBL" id="CM017689">
    <property type="protein sequence ID" value="TYH28289.1"/>
    <property type="molecule type" value="Genomic_DNA"/>
</dbReference>
<dbReference type="Proteomes" id="UP000323506">
    <property type="component" value="Chromosome A02"/>
</dbReference>
<gene>
    <name evidence="1" type="ORF">ES288_A02G132400v1</name>
</gene>
<dbReference type="AlphaFoldDB" id="A0A5D2HF92"/>
<keyword evidence="2" id="KW-1185">Reference proteome</keyword>
<organism evidence="1 2">
    <name type="scientific">Gossypium darwinii</name>
    <name type="common">Darwin's cotton</name>
    <name type="synonym">Gossypium barbadense var. darwinii</name>
    <dbReference type="NCBI Taxonomy" id="34276"/>
    <lineage>
        <taxon>Eukaryota</taxon>
        <taxon>Viridiplantae</taxon>
        <taxon>Streptophyta</taxon>
        <taxon>Embryophyta</taxon>
        <taxon>Tracheophyta</taxon>
        <taxon>Spermatophyta</taxon>
        <taxon>Magnoliopsida</taxon>
        <taxon>eudicotyledons</taxon>
        <taxon>Gunneridae</taxon>
        <taxon>Pentapetalae</taxon>
        <taxon>rosids</taxon>
        <taxon>malvids</taxon>
        <taxon>Malvales</taxon>
        <taxon>Malvaceae</taxon>
        <taxon>Malvoideae</taxon>
        <taxon>Gossypium</taxon>
    </lineage>
</organism>
<reference evidence="1 2" key="1">
    <citation type="submission" date="2019-06" db="EMBL/GenBank/DDBJ databases">
        <title>WGS assembly of Gossypium darwinii.</title>
        <authorList>
            <person name="Chen Z.J."/>
            <person name="Sreedasyam A."/>
            <person name="Ando A."/>
            <person name="Song Q."/>
            <person name="De L."/>
            <person name="Hulse-Kemp A."/>
            <person name="Ding M."/>
            <person name="Ye W."/>
            <person name="Kirkbride R."/>
            <person name="Jenkins J."/>
            <person name="Plott C."/>
            <person name="Lovell J."/>
            <person name="Lin Y.-M."/>
            <person name="Vaughn R."/>
            <person name="Liu B."/>
            <person name="Li W."/>
            <person name="Simpson S."/>
            <person name="Scheffler B."/>
            <person name="Saski C."/>
            <person name="Grover C."/>
            <person name="Hu G."/>
            <person name="Conover J."/>
            <person name="Carlson J."/>
            <person name="Shu S."/>
            <person name="Boston L."/>
            <person name="Williams M."/>
            <person name="Peterson D."/>
            <person name="Mcgee K."/>
            <person name="Jones D."/>
            <person name="Wendel J."/>
            <person name="Stelly D."/>
            <person name="Grimwood J."/>
            <person name="Schmutz J."/>
        </authorList>
    </citation>
    <scope>NUCLEOTIDE SEQUENCE [LARGE SCALE GENOMIC DNA]</scope>
    <source>
        <strain evidence="1">1808015.09</strain>
    </source>
</reference>